<keyword evidence="3" id="KW-0378">Hydrolase</keyword>
<dbReference type="Proteomes" id="UP000435985">
    <property type="component" value="Unassembled WGS sequence"/>
</dbReference>
<dbReference type="EMBL" id="VWFO01000707">
    <property type="protein sequence ID" value="KAA4645458.1"/>
    <property type="molecule type" value="Genomic_DNA"/>
</dbReference>
<accession>A0A642C287</accession>
<gene>
    <name evidence="3" type="ORF">F3B98_32925</name>
</gene>
<dbReference type="Gene3D" id="3.30.2080.10">
    <property type="entry name" value="GH92 mannosidase domain"/>
    <property type="match status" value="1"/>
</dbReference>
<evidence type="ECO:0000313" key="3">
    <source>
        <dbReference type="EMBL" id="KAA4645458.1"/>
    </source>
</evidence>
<organism evidence="3 4">
    <name type="scientific">Bacteroides ovatus</name>
    <dbReference type="NCBI Taxonomy" id="28116"/>
    <lineage>
        <taxon>Bacteria</taxon>
        <taxon>Pseudomonadati</taxon>
        <taxon>Bacteroidota</taxon>
        <taxon>Bacteroidia</taxon>
        <taxon>Bacteroidales</taxon>
        <taxon>Bacteroidaceae</taxon>
        <taxon>Bacteroides</taxon>
    </lineage>
</organism>
<evidence type="ECO:0000259" key="2">
    <source>
        <dbReference type="Pfam" id="PF07971"/>
    </source>
</evidence>
<evidence type="ECO:0000313" key="4">
    <source>
        <dbReference type="Proteomes" id="UP000435985"/>
    </source>
</evidence>
<feature type="domain" description="Glycosyl hydrolase family 92" evidence="2">
    <location>
        <begin position="1"/>
        <end position="45"/>
    </location>
</feature>
<dbReference type="AlphaFoldDB" id="A0A642C287"/>
<comment type="caution">
    <text evidence="3">The sequence shown here is derived from an EMBL/GenBank/DDBJ whole genome shotgun (WGS) entry which is preliminary data.</text>
</comment>
<name>A0A642C287_BACOV</name>
<feature type="non-terminal residue" evidence="3">
    <location>
        <position position="1"/>
    </location>
</feature>
<sequence length="68" mass="7920">EISAPKNSDANRYIRSLNYNGKNYTKNYLNHFDLLKGGRLVFDMDNKPNKGRGINESDFPYSFSRDNK</sequence>
<dbReference type="Pfam" id="PF07971">
    <property type="entry name" value="Glyco_hydro_92"/>
    <property type="match status" value="1"/>
</dbReference>
<feature type="region of interest" description="Disordered" evidence="1">
    <location>
        <begin position="46"/>
        <end position="68"/>
    </location>
</feature>
<dbReference type="GO" id="GO:0016787">
    <property type="term" value="F:hydrolase activity"/>
    <property type="evidence" value="ECO:0007669"/>
    <property type="project" value="UniProtKB-KW"/>
</dbReference>
<dbReference type="InterPro" id="IPR012939">
    <property type="entry name" value="Glyco_hydro_92"/>
</dbReference>
<proteinExistence type="predicted"/>
<reference evidence="3 4" key="1">
    <citation type="journal article" date="2019" name="Nat. Med.">
        <title>A library of human gut bacterial isolates paired with longitudinal multiomics data enables mechanistic microbiome research.</title>
        <authorList>
            <person name="Poyet M."/>
            <person name="Groussin M."/>
            <person name="Gibbons S.M."/>
            <person name="Avila-Pacheco J."/>
            <person name="Jiang X."/>
            <person name="Kearney S.M."/>
            <person name="Perrotta A.R."/>
            <person name="Berdy B."/>
            <person name="Zhao S."/>
            <person name="Lieberman T.D."/>
            <person name="Swanson P.K."/>
            <person name="Smith M."/>
            <person name="Roesemann S."/>
            <person name="Alexander J.E."/>
            <person name="Rich S.A."/>
            <person name="Livny J."/>
            <person name="Vlamakis H."/>
            <person name="Clish C."/>
            <person name="Bullock K."/>
            <person name="Deik A."/>
            <person name="Scott J."/>
            <person name="Pierce K.A."/>
            <person name="Xavier R.J."/>
            <person name="Alm E.J."/>
        </authorList>
    </citation>
    <scope>NUCLEOTIDE SEQUENCE [LARGE SCALE GENOMIC DNA]</scope>
    <source>
        <strain evidence="3 4">BIOML-A14</strain>
    </source>
</reference>
<protein>
    <submittedName>
        <fullName evidence="3">Glycoside hydrolase family 92 protein</fullName>
    </submittedName>
</protein>
<evidence type="ECO:0000256" key="1">
    <source>
        <dbReference type="SAM" id="MobiDB-lite"/>
    </source>
</evidence>